<reference evidence="8" key="1">
    <citation type="journal article" date="2019" name="Int. J. Syst. Evol. Microbiol.">
        <title>The Global Catalogue of Microorganisms (GCM) 10K type strain sequencing project: providing services to taxonomists for standard genome sequencing and annotation.</title>
        <authorList>
            <consortium name="The Broad Institute Genomics Platform"/>
            <consortium name="The Broad Institute Genome Sequencing Center for Infectious Disease"/>
            <person name="Wu L."/>
            <person name="Ma J."/>
        </authorList>
    </citation>
    <scope>NUCLEOTIDE SEQUENCE [LARGE SCALE GENOMIC DNA]</scope>
    <source>
        <strain evidence="8">NBRC 105857</strain>
    </source>
</reference>
<comment type="catalytic activity">
    <reaction evidence="4 5">
        <text>uridine(38/39/40) in tRNA = pseudouridine(38/39/40) in tRNA</text>
        <dbReference type="Rhea" id="RHEA:22376"/>
        <dbReference type="Rhea" id="RHEA-COMP:10085"/>
        <dbReference type="Rhea" id="RHEA-COMP:10087"/>
        <dbReference type="ChEBI" id="CHEBI:65314"/>
        <dbReference type="ChEBI" id="CHEBI:65315"/>
        <dbReference type="EC" id="5.4.99.12"/>
    </reaction>
</comment>
<feature type="domain" description="Pseudouridine synthase I TruA alpha/beta" evidence="6">
    <location>
        <begin position="9"/>
        <end position="103"/>
    </location>
</feature>
<name>A0ABQ5YSR4_9BURK</name>
<dbReference type="NCBIfam" id="TIGR00071">
    <property type="entry name" value="hisT_truA"/>
    <property type="match status" value="1"/>
</dbReference>
<comment type="subunit">
    <text evidence="4">Homodimer.</text>
</comment>
<organism evidence="7 8">
    <name type="scientific">Limnobacter litoralis</name>
    <dbReference type="NCBI Taxonomy" id="481366"/>
    <lineage>
        <taxon>Bacteria</taxon>
        <taxon>Pseudomonadati</taxon>
        <taxon>Pseudomonadota</taxon>
        <taxon>Betaproteobacteria</taxon>
        <taxon>Burkholderiales</taxon>
        <taxon>Burkholderiaceae</taxon>
        <taxon>Limnobacter</taxon>
    </lineage>
</organism>
<protein>
    <recommendedName>
        <fullName evidence="4">tRNA pseudouridine synthase A</fullName>
        <ecNumber evidence="4">5.4.99.12</ecNumber>
    </recommendedName>
    <alternativeName>
        <fullName evidence="4">tRNA pseudouridine(38-40) synthase</fullName>
    </alternativeName>
    <alternativeName>
        <fullName evidence="4">tRNA pseudouridylate synthase I</fullName>
    </alternativeName>
    <alternativeName>
        <fullName evidence="4">tRNA-uridine isomerase I</fullName>
    </alternativeName>
</protein>
<dbReference type="InterPro" id="IPR020097">
    <property type="entry name" value="PsdUridine_synth_TruA_a/b_dom"/>
</dbReference>
<keyword evidence="3 4" id="KW-0413">Isomerase</keyword>
<feature type="binding site" evidence="4">
    <location>
        <position position="110"/>
    </location>
    <ligand>
        <name>substrate</name>
    </ligand>
</feature>
<gene>
    <name evidence="4 7" type="primary">truA</name>
    <name evidence="7" type="ORF">GCM10007875_09220</name>
</gene>
<dbReference type="InterPro" id="IPR020095">
    <property type="entry name" value="PsdUridine_synth_TruA_C"/>
</dbReference>
<dbReference type="HAMAP" id="MF_00171">
    <property type="entry name" value="TruA"/>
    <property type="match status" value="1"/>
</dbReference>
<keyword evidence="8" id="KW-1185">Reference proteome</keyword>
<dbReference type="Gene3D" id="3.30.70.660">
    <property type="entry name" value="Pseudouridine synthase I, catalytic domain, C-terminal subdomain"/>
    <property type="match status" value="1"/>
</dbReference>
<dbReference type="Gene3D" id="3.30.70.580">
    <property type="entry name" value="Pseudouridine synthase I, catalytic domain, N-terminal subdomain"/>
    <property type="match status" value="1"/>
</dbReference>
<proteinExistence type="inferred from homology"/>
<dbReference type="InterPro" id="IPR020094">
    <property type="entry name" value="TruA/RsuA/RluB/E/F_N"/>
</dbReference>
<dbReference type="PIRSF" id="PIRSF001430">
    <property type="entry name" value="tRNA_psdUrid_synth"/>
    <property type="match status" value="1"/>
</dbReference>
<evidence type="ECO:0000313" key="7">
    <source>
        <dbReference type="EMBL" id="GLR25834.1"/>
    </source>
</evidence>
<comment type="function">
    <text evidence="4">Formation of pseudouridine at positions 38, 39 and 40 in the anticodon stem and loop of transfer RNAs.</text>
</comment>
<dbReference type="RefSeq" id="WP_284280275.1">
    <property type="nucleotide sequence ID" value="NZ_BSOJ01000009.1"/>
</dbReference>
<accession>A0ABQ5YSR4</accession>
<dbReference type="InterPro" id="IPR020103">
    <property type="entry name" value="PsdUridine_synth_cat_dom_sf"/>
</dbReference>
<evidence type="ECO:0000256" key="5">
    <source>
        <dbReference type="RuleBase" id="RU003792"/>
    </source>
</evidence>
<dbReference type="SUPFAM" id="SSF55120">
    <property type="entry name" value="Pseudouridine synthase"/>
    <property type="match status" value="1"/>
</dbReference>
<sequence length="260" mass="29439">MPRFAMGLRYDGSAFEGWQTQPHRNTVQDTVQAAIAKIAGHNVTVYCAGRTDTGVHARQQLVHFDTEAVRPVSAWVRGVNNFLPSSVAVTGVKPIDPAFHARFSAFARTYRYYFYSSPVEDPFRPFMTWVHYPLNLEAMRKASQCLIGTHDFSAFRASQCQAKSPVKTLDRVELVDLGESCYLEVHGNAFLHHMVRNMVGALMEVGLGRESEDWVQEVLASRDRSKAAKTWPARGLTLWEVHYPSHFEVSELFDVRFVEA</sequence>
<dbReference type="PANTHER" id="PTHR11142:SF0">
    <property type="entry name" value="TRNA PSEUDOURIDINE SYNTHASE-LIKE 1"/>
    <property type="match status" value="1"/>
</dbReference>
<keyword evidence="2 4" id="KW-0819">tRNA processing</keyword>
<dbReference type="EMBL" id="BSOJ01000009">
    <property type="protein sequence ID" value="GLR25834.1"/>
    <property type="molecule type" value="Genomic_DNA"/>
</dbReference>
<evidence type="ECO:0000256" key="1">
    <source>
        <dbReference type="ARBA" id="ARBA00009375"/>
    </source>
</evidence>
<evidence type="ECO:0000256" key="4">
    <source>
        <dbReference type="HAMAP-Rule" id="MF_00171"/>
    </source>
</evidence>
<evidence type="ECO:0000259" key="6">
    <source>
        <dbReference type="Pfam" id="PF01416"/>
    </source>
</evidence>
<feature type="active site" description="Nucleophile" evidence="4">
    <location>
        <position position="52"/>
    </location>
</feature>
<dbReference type="Pfam" id="PF01416">
    <property type="entry name" value="PseudoU_synth_1"/>
    <property type="match status" value="2"/>
</dbReference>
<comment type="similarity">
    <text evidence="1 4 5">Belongs to the tRNA pseudouridine synthase TruA family.</text>
</comment>
<dbReference type="EC" id="5.4.99.12" evidence="4"/>
<comment type="caution">
    <text evidence="4">Lacks conserved residue(s) required for the propagation of feature annotation.</text>
</comment>
<dbReference type="Proteomes" id="UP001156664">
    <property type="component" value="Unassembled WGS sequence"/>
</dbReference>
<dbReference type="CDD" id="cd02570">
    <property type="entry name" value="PseudoU_synth_EcTruA"/>
    <property type="match status" value="1"/>
</dbReference>
<evidence type="ECO:0000256" key="2">
    <source>
        <dbReference type="ARBA" id="ARBA00022694"/>
    </source>
</evidence>
<dbReference type="PANTHER" id="PTHR11142">
    <property type="entry name" value="PSEUDOURIDYLATE SYNTHASE"/>
    <property type="match status" value="1"/>
</dbReference>
<dbReference type="InterPro" id="IPR001406">
    <property type="entry name" value="PsdUridine_synth_TruA"/>
</dbReference>
<comment type="caution">
    <text evidence="7">The sequence shown here is derived from an EMBL/GenBank/DDBJ whole genome shotgun (WGS) entry which is preliminary data.</text>
</comment>
<feature type="domain" description="Pseudouridine synthase I TruA alpha/beta" evidence="6">
    <location>
        <begin position="142"/>
        <end position="244"/>
    </location>
</feature>
<evidence type="ECO:0000313" key="8">
    <source>
        <dbReference type="Proteomes" id="UP001156664"/>
    </source>
</evidence>
<evidence type="ECO:0000256" key="3">
    <source>
        <dbReference type="ARBA" id="ARBA00023235"/>
    </source>
</evidence>